<dbReference type="EMBL" id="JACHIR010000001">
    <property type="protein sequence ID" value="MBB5896197.1"/>
    <property type="molecule type" value="Genomic_DNA"/>
</dbReference>
<proteinExistence type="predicted"/>
<keyword evidence="3" id="KW-1185">Reference proteome</keyword>
<evidence type="ECO:0000313" key="2">
    <source>
        <dbReference type="EMBL" id="MBB5896197.1"/>
    </source>
</evidence>
<dbReference type="AlphaFoldDB" id="A0A7W9NK07"/>
<comment type="caution">
    <text evidence="2">The sequence shown here is derived from an EMBL/GenBank/DDBJ whole genome shotgun (WGS) entry which is preliminary data.</text>
</comment>
<sequence>MRDPFHRCLGQVVGDGVDEHAEREFSLELVRAPPQHRDARPPRRSGELLQQPGLPDPRLADHLDEPRDLLSFRPLQQPP</sequence>
<evidence type="ECO:0000313" key="3">
    <source>
        <dbReference type="Proteomes" id="UP000585638"/>
    </source>
</evidence>
<gene>
    <name evidence="2" type="ORF">BJ998_007393</name>
</gene>
<evidence type="ECO:0000256" key="1">
    <source>
        <dbReference type="SAM" id="MobiDB-lite"/>
    </source>
</evidence>
<feature type="compositionally biased region" description="Basic and acidic residues" evidence="1">
    <location>
        <begin position="35"/>
        <end position="46"/>
    </location>
</feature>
<reference evidence="2 3" key="1">
    <citation type="submission" date="2020-08" db="EMBL/GenBank/DDBJ databases">
        <title>Sequencing the genomes of 1000 actinobacteria strains.</title>
        <authorList>
            <person name="Klenk H.-P."/>
        </authorList>
    </citation>
    <scope>NUCLEOTIDE SEQUENCE [LARGE SCALE GENOMIC DNA]</scope>
    <source>
        <strain evidence="2 3">DSM 43851</strain>
    </source>
</reference>
<accession>A0A7W9NK07</accession>
<dbReference type="Proteomes" id="UP000585638">
    <property type="component" value="Unassembled WGS sequence"/>
</dbReference>
<organism evidence="2 3">
    <name type="scientific">Kutzneria kofuensis</name>
    <dbReference type="NCBI Taxonomy" id="103725"/>
    <lineage>
        <taxon>Bacteria</taxon>
        <taxon>Bacillati</taxon>
        <taxon>Actinomycetota</taxon>
        <taxon>Actinomycetes</taxon>
        <taxon>Pseudonocardiales</taxon>
        <taxon>Pseudonocardiaceae</taxon>
        <taxon>Kutzneria</taxon>
    </lineage>
</organism>
<feature type="region of interest" description="Disordered" evidence="1">
    <location>
        <begin position="27"/>
        <end position="62"/>
    </location>
</feature>
<name>A0A7W9NK07_9PSEU</name>
<protein>
    <submittedName>
        <fullName evidence="2">Uncharacterized protein</fullName>
    </submittedName>
</protein>